<reference evidence="1 2" key="1">
    <citation type="journal article" date="2018" name="Front. Microbiol.">
        <title>Description and Comparative Genomics of Macrococcus caseolyticus subsp. hominis subsp. nov., Macrococcus goetzii sp. nov., Macrococcus epidermidis sp. nov., and Macrococcus bohemicus sp. nov., Novel Macrococci From Human Clinical Material With Virulence Potential and Suspected Uptake of Foreign DNA by Natural Transformation.</title>
        <authorList>
            <person name="Maslanova I."/>
            <person name="Wertheimer Z."/>
            <person name="Sedlacek I."/>
            <person name="Svec P."/>
            <person name="Indrakova A."/>
            <person name="Kovarovic V."/>
            <person name="Schumann P."/>
            <person name="Sproer C."/>
            <person name="Kralova S."/>
            <person name="Sedo O."/>
            <person name="Kristofova L."/>
            <person name="Vrbovska V."/>
            <person name="Fuzik T."/>
            <person name="Petras P."/>
            <person name="Zdrahal Z."/>
            <person name="Ruzickova V."/>
            <person name="Doskar J."/>
            <person name="Pantucek R."/>
        </authorList>
    </citation>
    <scope>NUCLEOTIDE SEQUENCE [LARGE SCALE GENOMIC DNA]</scope>
    <source>
        <strain evidence="1 2">03/115</strain>
        <plasmid evidence="1">pZKMB1</plasmid>
    </source>
</reference>
<gene>
    <name evidence="1" type="ORF">BHX94_12180</name>
</gene>
<keyword evidence="1" id="KW-0614">Plasmid</keyword>
<dbReference type="Proteomes" id="UP000249579">
    <property type="component" value="Plasmid pZKMB1"/>
</dbReference>
<geneLocation type="plasmid" evidence="2">
    <name>pzkmb1</name>
</geneLocation>
<organism evidence="1 2">
    <name type="scientific">Macrococcoides bohemicum</name>
    <dbReference type="NCBI Taxonomy" id="1903056"/>
    <lineage>
        <taxon>Bacteria</taxon>
        <taxon>Bacillati</taxon>
        <taxon>Bacillota</taxon>
        <taxon>Bacilli</taxon>
        <taxon>Bacillales</taxon>
        <taxon>Staphylococcaceae</taxon>
        <taxon>Macrococcoides</taxon>
    </lineage>
</organism>
<comment type="caution">
    <text evidence="1">The sequence shown here is derived from an EMBL/GenBank/DDBJ whole genome shotgun (WGS) entry which is preliminary data.</text>
</comment>
<accession>A0A327ZZR4</accession>
<evidence type="ECO:0000313" key="1">
    <source>
        <dbReference type="EMBL" id="RAK47833.1"/>
    </source>
</evidence>
<dbReference type="AlphaFoldDB" id="A0A327ZZR4"/>
<dbReference type="RefSeq" id="WP_111744407.1">
    <property type="nucleotide sequence ID" value="NZ_CM009972.1"/>
</dbReference>
<protein>
    <submittedName>
        <fullName evidence="1">Uncharacterized protein</fullName>
    </submittedName>
</protein>
<sequence>MNKTDELIKTYILFLERVYGTSFLTFNITHIFSSIDNFETNRKLKIGQIKYHEFTTHSFIDYDELTIIQIAKKYKEESILEKEIIKEFKSNEELIEFLKVAEEDDIIIDYDDYDNELRDYGV</sequence>
<dbReference type="EMBL" id="PZJG01000030">
    <property type="protein sequence ID" value="RAK47833.1"/>
    <property type="molecule type" value="Genomic_DNA"/>
</dbReference>
<name>A0A327ZZR4_9STAP</name>
<evidence type="ECO:0000313" key="2">
    <source>
        <dbReference type="Proteomes" id="UP000249579"/>
    </source>
</evidence>
<proteinExistence type="predicted"/>